<dbReference type="EMBL" id="VLTL01000069">
    <property type="protein sequence ID" value="KAA0163271.1"/>
    <property type="molecule type" value="Genomic_DNA"/>
</dbReference>
<evidence type="ECO:0000313" key="12">
    <source>
        <dbReference type="Proteomes" id="UP000324907"/>
    </source>
</evidence>
<dbReference type="SUPFAM" id="SSF50630">
    <property type="entry name" value="Acid proteases"/>
    <property type="match status" value="1"/>
</dbReference>
<feature type="active site" evidence="6">
    <location>
        <position position="298"/>
    </location>
</feature>
<dbReference type="GO" id="GO:0004190">
    <property type="term" value="F:aspartic-type endopeptidase activity"/>
    <property type="evidence" value="ECO:0007669"/>
    <property type="project" value="InterPro"/>
</dbReference>
<keyword evidence="3 9" id="KW-0732">Signal</keyword>
<feature type="compositionally biased region" description="Basic and acidic residues" evidence="7">
    <location>
        <begin position="549"/>
        <end position="559"/>
    </location>
</feature>
<dbReference type="InterPro" id="IPR001969">
    <property type="entry name" value="Aspartic_peptidase_AS"/>
</dbReference>
<dbReference type="PROSITE" id="PS00141">
    <property type="entry name" value="ASP_PROTEASE"/>
    <property type="match status" value="1"/>
</dbReference>
<feature type="region of interest" description="Disordered" evidence="7">
    <location>
        <begin position="534"/>
        <end position="638"/>
    </location>
</feature>
<proteinExistence type="inferred from homology"/>
<keyword evidence="8" id="KW-0472">Membrane</keyword>
<feature type="domain" description="Peptidase A1" evidence="10">
    <location>
        <begin position="85"/>
        <end position="429"/>
    </location>
</feature>
<feature type="chain" id="PRO_5022664075" description="Peptidase A1 domain-containing protein" evidence="9">
    <location>
        <begin position="24"/>
        <end position="638"/>
    </location>
</feature>
<dbReference type="AlphaFoldDB" id="A0A5A8DHL1"/>
<dbReference type="Pfam" id="PF00026">
    <property type="entry name" value="Asp"/>
    <property type="match status" value="1"/>
</dbReference>
<dbReference type="CDD" id="cd05471">
    <property type="entry name" value="pepsin_like"/>
    <property type="match status" value="1"/>
</dbReference>
<dbReference type="GO" id="GO:0006508">
    <property type="term" value="P:proteolysis"/>
    <property type="evidence" value="ECO:0007669"/>
    <property type="project" value="UniProtKB-KW"/>
</dbReference>
<evidence type="ECO:0000256" key="3">
    <source>
        <dbReference type="ARBA" id="ARBA00022729"/>
    </source>
</evidence>
<evidence type="ECO:0000256" key="9">
    <source>
        <dbReference type="SAM" id="SignalP"/>
    </source>
</evidence>
<keyword evidence="2" id="KW-0645">Protease</keyword>
<dbReference type="InterPro" id="IPR033121">
    <property type="entry name" value="PEPTIDASE_A1"/>
</dbReference>
<reference evidence="11 12" key="1">
    <citation type="submission" date="2019-07" db="EMBL/GenBank/DDBJ databases">
        <title>Genomes of Cafeteria roenbergensis.</title>
        <authorList>
            <person name="Fischer M.G."/>
            <person name="Hackl T."/>
            <person name="Roman M."/>
        </authorList>
    </citation>
    <scope>NUCLEOTIDE SEQUENCE [LARGE SCALE GENOMIC DNA]</scope>
    <source>
        <strain evidence="11 12">RCC970-E3</strain>
    </source>
</reference>
<feature type="transmembrane region" description="Helical" evidence="8">
    <location>
        <begin position="477"/>
        <end position="499"/>
    </location>
</feature>
<evidence type="ECO:0000256" key="5">
    <source>
        <dbReference type="ARBA" id="ARBA00046288"/>
    </source>
</evidence>
<feature type="active site" evidence="6">
    <location>
        <position position="103"/>
    </location>
</feature>
<organism evidence="11 12">
    <name type="scientific">Cafeteria roenbergensis</name>
    <name type="common">Marine flagellate</name>
    <dbReference type="NCBI Taxonomy" id="33653"/>
    <lineage>
        <taxon>Eukaryota</taxon>
        <taxon>Sar</taxon>
        <taxon>Stramenopiles</taxon>
        <taxon>Bigyra</taxon>
        <taxon>Opalozoa</taxon>
        <taxon>Bicosoecida</taxon>
        <taxon>Cafeteriaceae</taxon>
        <taxon>Cafeteria</taxon>
    </lineage>
</organism>
<evidence type="ECO:0000256" key="4">
    <source>
        <dbReference type="ARBA" id="ARBA00022801"/>
    </source>
</evidence>
<protein>
    <recommendedName>
        <fullName evidence="10">Peptidase A1 domain-containing protein</fullName>
    </recommendedName>
</protein>
<evidence type="ECO:0000256" key="1">
    <source>
        <dbReference type="ARBA" id="ARBA00007447"/>
    </source>
</evidence>
<dbReference type="GO" id="GO:0012505">
    <property type="term" value="C:endomembrane system"/>
    <property type="evidence" value="ECO:0007669"/>
    <property type="project" value="UniProtKB-SubCell"/>
</dbReference>
<accession>A0A5A8DHL1</accession>
<sequence>MGGPVWSCAAVLALLLAAPGAVGLSVRLERRPRRAARLLHESHPLVLPAPANGSDAVRGRTRQRRLGSMVQEVPIDGRFTELAVFYANAWVGTPPQLTTAIADTGSALMAVPCSDCTQCGSHMDPPPIDMSLSSTAARVPGGAFSQHYAEGDGISGDLWTDVVYLGAPGGVAEGSNAYYSQDRVGVPFKFGCTTWEGGLFKSQVPDGIIGMGFNSHDTSKVSFVQTLDNAGRLAQPVFGMCLTLNGGALTLGAIDTWVPFSKPSSTFYVVDVIDARLNDAPFQFGHMSLNSGNGVIVDSGTSFSYLPVSAQTMLVGAIGDWCRAGDGSRCAGFHTVTVQYETLCIRVDDPTLLDQPGTFPEFSFELKGATGSVMLTMKPRHLFLNMEWLAPTIYCLGVYSNNGPALIGANAMLGYDIIFDMGAKRLGVVPARGDCAPDPAFGVPSPNDGAPSVPPAASPSPSASAGSQALPDTDGSFLWGAVTALSVAAAACCCCLVAVRWLCRGTITVCGITVTTGTSPYAPVQTAPADAGAAAQGAAAIRPRRSGRRGADRASREAEVGSAGDLGVHDDAAIPAEPFRDASVGGHSAADSEDDEGADGHHAEIELVAGPSRTLPNPAGSVSSGSSERSFGDSDIDV</sequence>
<dbReference type="InterPro" id="IPR034164">
    <property type="entry name" value="Pepsin-like_dom"/>
</dbReference>
<dbReference type="InterPro" id="IPR001461">
    <property type="entry name" value="Aspartic_peptidase_A1"/>
</dbReference>
<comment type="similarity">
    <text evidence="1">Belongs to the peptidase A1 family.</text>
</comment>
<keyword evidence="8" id="KW-1133">Transmembrane helix</keyword>
<name>A0A5A8DHL1_CAFRO</name>
<dbReference type="Gene3D" id="2.40.70.10">
    <property type="entry name" value="Acid Proteases"/>
    <property type="match status" value="2"/>
</dbReference>
<evidence type="ECO:0000259" key="10">
    <source>
        <dbReference type="PROSITE" id="PS51767"/>
    </source>
</evidence>
<comment type="caution">
    <text evidence="11">The sequence shown here is derived from an EMBL/GenBank/DDBJ whole genome shotgun (WGS) entry which is preliminary data.</text>
</comment>
<gene>
    <name evidence="11" type="ORF">FNF28_04329</name>
</gene>
<dbReference type="PROSITE" id="PS51767">
    <property type="entry name" value="PEPTIDASE_A1"/>
    <property type="match status" value="1"/>
</dbReference>
<feature type="signal peptide" evidence="9">
    <location>
        <begin position="1"/>
        <end position="23"/>
    </location>
</feature>
<dbReference type="PANTHER" id="PTHR13683:SF375">
    <property type="entry name" value="PEPTIDASE A1 DOMAIN-CONTAINING PROTEIN"/>
    <property type="match status" value="1"/>
</dbReference>
<feature type="region of interest" description="Disordered" evidence="7">
    <location>
        <begin position="440"/>
        <end position="468"/>
    </location>
</feature>
<dbReference type="InterPro" id="IPR021109">
    <property type="entry name" value="Peptidase_aspartic_dom_sf"/>
</dbReference>
<feature type="compositionally biased region" description="Low complexity" evidence="7">
    <location>
        <begin position="459"/>
        <end position="468"/>
    </location>
</feature>
<evidence type="ECO:0000256" key="2">
    <source>
        <dbReference type="ARBA" id="ARBA00022670"/>
    </source>
</evidence>
<evidence type="ECO:0000256" key="6">
    <source>
        <dbReference type="PIRSR" id="PIRSR601461-1"/>
    </source>
</evidence>
<dbReference type="Proteomes" id="UP000324907">
    <property type="component" value="Unassembled WGS sequence"/>
</dbReference>
<evidence type="ECO:0000256" key="8">
    <source>
        <dbReference type="SAM" id="Phobius"/>
    </source>
</evidence>
<comment type="subcellular location">
    <subcellularLocation>
        <location evidence="5">Endomembrane system</location>
        <topology evidence="5">Single-pass type I membrane protein</topology>
    </subcellularLocation>
</comment>
<keyword evidence="8" id="KW-0812">Transmembrane</keyword>
<dbReference type="PANTHER" id="PTHR13683">
    <property type="entry name" value="ASPARTYL PROTEASES"/>
    <property type="match status" value="1"/>
</dbReference>
<keyword evidence="4" id="KW-0378">Hydrolase</keyword>
<evidence type="ECO:0000256" key="7">
    <source>
        <dbReference type="SAM" id="MobiDB-lite"/>
    </source>
</evidence>
<evidence type="ECO:0000313" key="11">
    <source>
        <dbReference type="EMBL" id="KAA0163271.1"/>
    </source>
</evidence>
<feature type="compositionally biased region" description="Low complexity" evidence="7">
    <location>
        <begin position="620"/>
        <end position="629"/>
    </location>
</feature>